<dbReference type="AlphaFoldDB" id="A0A6B0V067"/>
<reference evidence="4" key="1">
    <citation type="submission" date="2019-12" db="EMBL/GenBank/DDBJ databases">
        <title>An insight into the sialome of adult female Ixodes ricinus ticks feeding for 6 days.</title>
        <authorList>
            <person name="Perner J."/>
            <person name="Ribeiro J.M.C."/>
        </authorList>
    </citation>
    <scope>NUCLEOTIDE SEQUENCE</scope>
    <source>
        <strain evidence="4">Semi-engorged</strain>
        <tissue evidence="4">Salivary glands</tissue>
    </source>
</reference>
<sequence>MSGFFLLLALWSVVAAFTFFRRLFPPHDVVRPALILGAARLAITFARRLLVGVVVLVSVAVVVLVGLAVTVPVATLDHAHELLDHQERQDAGENPEPHAHVVGAVSVAFVSVVVVSVAVGCVVLVAVRHQGVRDEVEERVAQQSARSEAEQHLEQRFVARPAVDRDKEEDHERRDADEQR</sequence>
<feature type="region of interest" description="Disordered" evidence="1">
    <location>
        <begin position="141"/>
        <end position="180"/>
    </location>
</feature>
<accession>A0A6B0V067</accession>
<evidence type="ECO:0000256" key="3">
    <source>
        <dbReference type="SAM" id="SignalP"/>
    </source>
</evidence>
<feature type="compositionally biased region" description="Basic and acidic residues" evidence="1">
    <location>
        <begin position="147"/>
        <end position="180"/>
    </location>
</feature>
<evidence type="ECO:0000313" key="4">
    <source>
        <dbReference type="EMBL" id="MXU95181.1"/>
    </source>
</evidence>
<feature type="transmembrane region" description="Helical" evidence="2">
    <location>
        <begin position="50"/>
        <end position="74"/>
    </location>
</feature>
<keyword evidence="2" id="KW-0812">Transmembrane</keyword>
<proteinExistence type="predicted"/>
<evidence type="ECO:0008006" key="5">
    <source>
        <dbReference type="Google" id="ProtNLM"/>
    </source>
</evidence>
<evidence type="ECO:0000256" key="2">
    <source>
        <dbReference type="SAM" id="Phobius"/>
    </source>
</evidence>
<organism evidence="4">
    <name type="scientific">Ixodes ricinus</name>
    <name type="common">Common tick</name>
    <name type="synonym">Acarus ricinus</name>
    <dbReference type="NCBI Taxonomy" id="34613"/>
    <lineage>
        <taxon>Eukaryota</taxon>
        <taxon>Metazoa</taxon>
        <taxon>Ecdysozoa</taxon>
        <taxon>Arthropoda</taxon>
        <taxon>Chelicerata</taxon>
        <taxon>Arachnida</taxon>
        <taxon>Acari</taxon>
        <taxon>Parasitiformes</taxon>
        <taxon>Ixodida</taxon>
        <taxon>Ixodoidea</taxon>
        <taxon>Ixodidae</taxon>
        <taxon>Ixodinae</taxon>
        <taxon>Ixodes</taxon>
    </lineage>
</organism>
<keyword evidence="3" id="KW-0732">Signal</keyword>
<feature type="transmembrane region" description="Helical" evidence="2">
    <location>
        <begin position="101"/>
        <end position="127"/>
    </location>
</feature>
<keyword evidence="2" id="KW-0472">Membrane</keyword>
<evidence type="ECO:0000256" key="1">
    <source>
        <dbReference type="SAM" id="MobiDB-lite"/>
    </source>
</evidence>
<protein>
    <recommendedName>
        <fullName evidence="5">Secreted protein</fullName>
    </recommendedName>
</protein>
<dbReference type="EMBL" id="GIFC01013098">
    <property type="protein sequence ID" value="MXU95181.1"/>
    <property type="molecule type" value="Transcribed_RNA"/>
</dbReference>
<feature type="chain" id="PRO_5025420404" description="Secreted protein" evidence="3">
    <location>
        <begin position="17"/>
        <end position="180"/>
    </location>
</feature>
<feature type="signal peptide" evidence="3">
    <location>
        <begin position="1"/>
        <end position="16"/>
    </location>
</feature>
<name>A0A6B0V067_IXORI</name>
<keyword evidence="2" id="KW-1133">Transmembrane helix</keyword>